<evidence type="ECO:0000256" key="1">
    <source>
        <dbReference type="ARBA" id="ARBA00004141"/>
    </source>
</evidence>
<dbReference type="Pfam" id="PF12698">
    <property type="entry name" value="ABC2_membrane_3"/>
    <property type="match status" value="1"/>
</dbReference>
<dbReference type="GeneID" id="97502627"/>
<evidence type="ECO:0000256" key="3">
    <source>
        <dbReference type="ARBA" id="ARBA00022989"/>
    </source>
</evidence>
<evidence type="ECO:0000313" key="7">
    <source>
        <dbReference type="EMBL" id="ETY72147.1"/>
    </source>
</evidence>
<gene>
    <name evidence="7" type="ORF">BMOU_0158</name>
</gene>
<evidence type="ECO:0000259" key="6">
    <source>
        <dbReference type="Pfam" id="PF12698"/>
    </source>
</evidence>
<dbReference type="EMBL" id="AZMV01000001">
    <property type="protein sequence ID" value="ETY72147.1"/>
    <property type="molecule type" value="Genomic_DNA"/>
</dbReference>
<keyword evidence="2 5" id="KW-0812">Transmembrane</keyword>
<feature type="transmembrane region" description="Helical" evidence="5">
    <location>
        <begin position="388"/>
        <end position="410"/>
    </location>
</feature>
<evidence type="ECO:0000256" key="4">
    <source>
        <dbReference type="ARBA" id="ARBA00023136"/>
    </source>
</evidence>
<accession>W4NAQ2</accession>
<dbReference type="GO" id="GO:0016020">
    <property type="term" value="C:membrane"/>
    <property type="evidence" value="ECO:0007669"/>
    <property type="project" value="UniProtKB-SubCell"/>
</dbReference>
<dbReference type="PANTHER" id="PTHR43027">
    <property type="entry name" value="DOXORUBICIN RESISTANCE ABC TRANSPORTER PERMEASE PROTEIN DRRC-RELATED"/>
    <property type="match status" value="1"/>
</dbReference>
<feature type="transmembrane region" description="Helical" evidence="5">
    <location>
        <begin position="296"/>
        <end position="318"/>
    </location>
</feature>
<dbReference type="InterPro" id="IPR052902">
    <property type="entry name" value="ABC-2_transporter"/>
</dbReference>
<evidence type="ECO:0000256" key="5">
    <source>
        <dbReference type="SAM" id="Phobius"/>
    </source>
</evidence>
<keyword evidence="3 5" id="KW-1133">Transmembrane helix</keyword>
<name>W4NAQ2_9BIFI</name>
<dbReference type="RefSeq" id="WP_034873816.1">
    <property type="nucleotide sequence ID" value="NZ_AZMV01000001.1"/>
</dbReference>
<keyword evidence="4 5" id="KW-0472">Membrane</keyword>
<dbReference type="Proteomes" id="UP000019155">
    <property type="component" value="Unassembled WGS sequence"/>
</dbReference>
<keyword evidence="8" id="KW-1185">Reference proteome</keyword>
<dbReference type="PANTHER" id="PTHR43027:SF1">
    <property type="entry name" value="DOXORUBICIN RESISTANCE ABC TRANSPORTER PERMEASE PROTEIN DRRC-RELATED"/>
    <property type="match status" value="1"/>
</dbReference>
<comment type="subcellular location">
    <subcellularLocation>
        <location evidence="1">Membrane</location>
        <topology evidence="1">Multi-pass membrane protein</topology>
    </subcellularLocation>
</comment>
<feature type="transmembrane region" description="Helical" evidence="5">
    <location>
        <begin position="261"/>
        <end position="284"/>
    </location>
</feature>
<proteinExistence type="predicted"/>
<feature type="domain" description="ABC-2 type transporter transmembrane" evidence="6">
    <location>
        <begin position="16"/>
        <end position="407"/>
    </location>
</feature>
<feature type="transmembrane region" description="Helical" evidence="5">
    <location>
        <begin position="330"/>
        <end position="348"/>
    </location>
</feature>
<dbReference type="InterPro" id="IPR013525">
    <property type="entry name" value="ABC2_TM"/>
</dbReference>
<reference evidence="7 8" key="1">
    <citation type="journal article" date="2014" name="Genome Announc.">
        <title>The Genome Sequence of Bifidobacterium moukalabense DSM 27321 Highlights the Close Phylogenetic Relatedness with the Bifidobacterium dentium Taxon.</title>
        <authorList>
            <person name="Lugli G.A."/>
            <person name="Duranti S."/>
            <person name="Milani C."/>
            <person name="Turroni F."/>
            <person name="Viappiani A."/>
            <person name="Mangifesta M."/>
            <person name="van Sinderen D."/>
            <person name="Ventura M."/>
        </authorList>
    </citation>
    <scope>NUCLEOTIDE SEQUENCE [LARGE SCALE GENOMIC DNA]</scope>
    <source>
        <strain evidence="7 8">DSM 27321</strain>
    </source>
</reference>
<sequence length="418" mass="45162">MLQTLLITLKLHFRQKIQLFWLFAFPIILATMFNGMFGNISESYKLHTFDMAVIENANWKANPGLQTLVDGISTGKGSSGSGMEGRVTDDDDGMPKLINVVSTTSRASADRLLADGKAQGYLYADSDGRLHMAVSESTQSNATDVMANSGSLGISLTMLNNIVDLYNRNDMAVADILATNPTAMMDRRLASSIGASSGYTKEVKLTNFKPDGTARYYYALLGMTALMAMSFAVNAVTMAQANLSALGIRRSVAPLAKWKQLAAGFLASWFCSFLSLAVAMLYIHFICGISLGGREWAAFGSCAAAAFSASAFGTFIGALPKMPTGAKHGLCTTISCVLSIFSGLYGSFAMDLSDMIARRAPLLSLMNPAQQITNLFYDILYYDSFAPLFRTLGTLLAMSAICLTAAVAFLRRQRYEYL</sequence>
<dbReference type="PATRIC" id="fig|1435051.3.peg.151"/>
<feature type="transmembrane region" description="Helical" evidence="5">
    <location>
        <begin position="216"/>
        <end position="240"/>
    </location>
</feature>
<dbReference type="OrthoDB" id="3240057at2"/>
<dbReference type="GO" id="GO:0140359">
    <property type="term" value="F:ABC-type transporter activity"/>
    <property type="evidence" value="ECO:0007669"/>
    <property type="project" value="InterPro"/>
</dbReference>
<dbReference type="STRING" id="1435051.BMOU_0158"/>
<evidence type="ECO:0000256" key="2">
    <source>
        <dbReference type="ARBA" id="ARBA00022692"/>
    </source>
</evidence>
<organism evidence="7 8">
    <name type="scientific">Bifidobacterium moukalabense DSM 27321</name>
    <dbReference type="NCBI Taxonomy" id="1435051"/>
    <lineage>
        <taxon>Bacteria</taxon>
        <taxon>Bacillati</taxon>
        <taxon>Actinomycetota</taxon>
        <taxon>Actinomycetes</taxon>
        <taxon>Bifidobacteriales</taxon>
        <taxon>Bifidobacteriaceae</taxon>
        <taxon>Bifidobacterium</taxon>
    </lineage>
</organism>
<feature type="transmembrane region" description="Helical" evidence="5">
    <location>
        <begin position="20"/>
        <end position="37"/>
    </location>
</feature>
<dbReference type="AlphaFoldDB" id="W4NAQ2"/>
<comment type="caution">
    <text evidence="7">The sequence shown here is derived from an EMBL/GenBank/DDBJ whole genome shotgun (WGS) entry which is preliminary data.</text>
</comment>
<evidence type="ECO:0000313" key="8">
    <source>
        <dbReference type="Proteomes" id="UP000019155"/>
    </source>
</evidence>
<dbReference type="eggNOG" id="COG0842">
    <property type="taxonomic scope" value="Bacteria"/>
</dbReference>
<protein>
    <submittedName>
        <fullName evidence="7">Multidrug ABC transporter permease</fullName>
    </submittedName>
</protein>